<feature type="compositionally biased region" description="Basic and acidic residues" evidence="5">
    <location>
        <begin position="194"/>
        <end position="207"/>
    </location>
</feature>
<dbReference type="GO" id="GO:0005634">
    <property type="term" value="C:nucleus"/>
    <property type="evidence" value="ECO:0007669"/>
    <property type="project" value="InterPro"/>
</dbReference>
<feature type="region of interest" description="Disordered" evidence="5">
    <location>
        <begin position="1"/>
        <end position="51"/>
    </location>
</feature>
<keyword evidence="2 4" id="KW-0863">Zinc-finger</keyword>
<sequence>MPADLPSKNETKLDHNSHECSEIPNHTVEGTQSKKLLPADMPQEPKDKDLVTEKQEETYVESGFGSNFNLDSSSNSNPIAPIEQITGTTVGNLTESNKAVNSPNPLTSSFTEDRLLVSVSKSKGSTSISKPKNITERKDPEKILESNFDAAGSPDSNLDLQASFVQNERSANSTAKSTSSRFFAGNNLAPNKKVRVDRVSNKNDPKKPPIAHTLNRKDDLNLQKKGASFQTIKQNKKPSLNPSSDDFVDEGEKPGEKNYIPKASESSFKNSNSSYIILSQDSNVCNKLTETTEISILDEPKQIYKSKIGPENPGKKHNENSQDTIPGCPICFEPFSTSNHRRAICIPCGHAFCRQCLYKWFGIKDTINKTLYSLKIKIPRKPCPECNKLSSYKDFRTIYPSCLVAVDESKIESISQKLSDANLVINSNKLEILNLKSELRLAVLEKQYLRKYTQDLNNKITDLQSQLDLLNKTDSFENKSTSEQYPSDTAHLNGSHSNVLSSDHLLPSLSKNDNDNSTDGTKSSKKIKPSDGNLLNPVDSTDILPSSQFRSVQPSKIRTSEDSPTSSQLNSLIENCLKDIDKSQSFKVLDNYSSKDNKFSVDSSNHSDISKNDIIYKEYTLGQDISDSQFVTTKHPSRDIFYVCKSKSESNLSRISCLFSRSCGSDCIANGSQFDDQHYEKRFPMSCSSPLIESSALTLKSHKRPIKIISKSMIKIQRDQSDIIEILYICVASADCLTILKSAITIDTRLIHTQSISSSFELVYQTLLKTSIWSIEPDLQKQTKFYFGMSGCQVIELEVPDFREFQLSEPLYLLDQNRKSGPINLSSRQNHKKQNATKIEGVQSQYTTKFDLGQSTKYLLGKDNAIKLKLGFSPIHSIAYTKFYSTKEAQVSDPETLENPNIIFKNNPRVLNDKDKSAEIYDSMNEEKNSFLKDELLICANFEYVFSIMLNPNRVMKKKASSSKTDLNFSQSINENISVENESLSGSKFDYSEIKNIRYLLDENPKLRSSQILETRFPVDLLVHVPQGLQIHTMSFDPISQNVLLVCKCKLECVDNLISKDYIDQFQPFINSNYQKQIYRPSDEAREKIRKTLSDFGNSNHEIQGTGLYEREKAFLLNKYKSRCVGGCFIKLLYKLSYVGSRPVALFKGKYHEKVEERENNQIPNPFNPADYVGCFPNASSSSDKNSDSIAKFRASTLTRNDFILSFGIFDSLRKENCLGISSLNTKTIGVKNGLVFNSNDIAKGNCNSDKKTSIDKNKEPKKGYDYDEKSKKPIFLSKRSDFSVSTEKFSNSNVNNDSSVFENGLEDNVSRFGNRSEVYIGYKDSISYSNRVVSAISSSHSNKLKVIIQSLRSKTEGFNVNNGLNQKGETTPSLELLDTFIKDSGIYEFDFKINREIPLASKFIKIEVEKREEFERKSKSVSSIFDSKNAGKDESAFFRKNLQETCDTEISDLDCYSNNAFNSEIFNKNGKSQNYYDLRYKEMGGIWIYLNDRIYYMGI</sequence>
<feature type="compositionally biased region" description="Basic and acidic residues" evidence="5">
    <location>
        <begin position="7"/>
        <end position="21"/>
    </location>
</feature>
<dbReference type="PANTHER" id="PTHR16047">
    <property type="entry name" value="RFWD3 PROTEIN"/>
    <property type="match status" value="1"/>
</dbReference>
<dbReference type="GO" id="GO:0008270">
    <property type="term" value="F:zinc ion binding"/>
    <property type="evidence" value="ECO:0007669"/>
    <property type="project" value="UniProtKB-KW"/>
</dbReference>
<dbReference type="InterPro" id="IPR027370">
    <property type="entry name" value="Znf-RING_euk"/>
</dbReference>
<dbReference type="SMART" id="SM00184">
    <property type="entry name" value="RING"/>
    <property type="match status" value="1"/>
</dbReference>
<dbReference type="PANTHER" id="PTHR16047:SF7">
    <property type="entry name" value="E3 UBIQUITIN-PROTEIN LIGASE RFWD3"/>
    <property type="match status" value="1"/>
</dbReference>
<feature type="compositionally biased region" description="Polar residues" evidence="5">
    <location>
        <begin position="543"/>
        <end position="568"/>
    </location>
</feature>
<feature type="region of interest" description="Disordered" evidence="5">
    <location>
        <begin position="229"/>
        <end position="266"/>
    </location>
</feature>
<evidence type="ECO:0000259" key="6">
    <source>
        <dbReference type="PROSITE" id="PS50089"/>
    </source>
</evidence>
<reference evidence="8 9" key="1">
    <citation type="journal article" date="2018" name="MBio">
        <title>Comparative Genomics Reveals the Core Gene Toolbox for the Fungus-Insect Symbiosis.</title>
        <authorList>
            <person name="Wang Y."/>
            <person name="Stata M."/>
            <person name="Wang W."/>
            <person name="Stajich J.E."/>
            <person name="White M.M."/>
            <person name="Moncalvo J.M."/>
        </authorList>
    </citation>
    <scope>NUCLEOTIDE SEQUENCE [LARGE SCALE GENOMIC DNA]</scope>
    <source>
        <strain evidence="8 9">SC-DP-2</strain>
    </source>
</reference>
<evidence type="ECO:0000259" key="7">
    <source>
        <dbReference type="PROSITE" id="PS50178"/>
    </source>
</evidence>
<dbReference type="InterPro" id="IPR037381">
    <property type="entry name" value="RFWD3"/>
</dbReference>
<feature type="domain" description="RING-type" evidence="6">
    <location>
        <begin position="328"/>
        <end position="387"/>
    </location>
</feature>
<dbReference type="InterPro" id="IPR017907">
    <property type="entry name" value="Znf_RING_CS"/>
</dbReference>
<dbReference type="PROSITE" id="PS00518">
    <property type="entry name" value="ZF_RING_1"/>
    <property type="match status" value="1"/>
</dbReference>
<feature type="compositionally biased region" description="Low complexity" evidence="5">
    <location>
        <begin position="120"/>
        <end position="132"/>
    </location>
</feature>
<feature type="compositionally biased region" description="Polar residues" evidence="5">
    <location>
        <begin position="509"/>
        <end position="521"/>
    </location>
</feature>
<dbReference type="Pfam" id="PF13445">
    <property type="entry name" value="zf-RING_UBOX"/>
    <property type="match status" value="1"/>
</dbReference>
<gene>
    <name evidence="8" type="ORF">BB560_001548</name>
</gene>
<feature type="domain" description="FYVE-type" evidence="7">
    <location>
        <begin position="322"/>
        <end position="391"/>
    </location>
</feature>
<dbReference type="OrthoDB" id="5600418at2759"/>
<feature type="compositionally biased region" description="Polar residues" evidence="5">
    <location>
        <begin position="478"/>
        <end position="501"/>
    </location>
</feature>
<dbReference type="PROSITE" id="PS50089">
    <property type="entry name" value="ZF_RING_2"/>
    <property type="match status" value="1"/>
</dbReference>
<evidence type="ECO:0000256" key="3">
    <source>
        <dbReference type="ARBA" id="ARBA00022833"/>
    </source>
</evidence>
<accession>A0A2T9ZHC1</accession>
<name>A0A2T9ZHC1_9FUNG</name>
<dbReference type="InterPro" id="IPR013083">
    <property type="entry name" value="Znf_RING/FYVE/PHD"/>
</dbReference>
<dbReference type="STRING" id="133381.A0A2T9ZHC1"/>
<feature type="compositionally biased region" description="Basic and acidic residues" evidence="5">
    <location>
        <begin position="1249"/>
        <end position="1267"/>
    </location>
</feature>
<evidence type="ECO:0000313" key="8">
    <source>
        <dbReference type="EMBL" id="PVV03960.1"/>
    </source>
</evidence>
<evidence type="ECO:0000256" key="2">
    <source>
        <dbReference type="ARBA" id="ARBA00022771"/>
    </source>
</evidence>
<feature type="region of interest" description="Disordered" evidence="5">
    <location>
        <begin position="478"/>
        <end position="568"/>
    </location>
</feature>
<feature type="region of interest" description="Disordered" evidence="5">
    <location>
        <begin position="1248"/>
        <end position="1267"/>
    </location>
</feature>
<feature type="compositionally biased region" description="Polar residues" evidence="5">
    <location>
        <begin position="167"/>
        <end position="181"/>
    </location>
</feature>
<dbReference type="GO" id="GO:0016567">
    <property type="term" value="P:protein ubiquitination"/>
    <property type="evidence" value="ECO:0007669"/>
    <property type="project" value="InterPro"/>
</dbReference>
<feature type="compositionally biased region" description="Polar residues" evidence="5">
    <location>
        <begin position="229"/>
        <end position="244"/>
    </location>
</feature>
<comment type="caution">
    <text evidence="8">The sequence shown here is derived from an EMBL/GenBank/DDBJ whole genome shotgun (WGS) entry which is preliminary data.</text>
</comment>
<dbReference type="GO" id="GO:0036297">
    <property type="term" value="P:interstrand cross-link repair"/>
    <property type="evidence" value="ECO:0007669"/>
    <property type="project" value="InterPro"/>
</dbReference>
<dbReference type="InterPro" id="IPR017455">
    <property type="entry name" value="Znf_FYVE-rel"/>
</dbReference>
<dbReference type="InterPro" id="IPR001841">
    <property type="entry name" value="Znf_RING"/>
</dbReference>
<protein>
    <recommendedName>
        <fullName evidence="10">RING-type domain-containing protein</fullName>
    </recommendedName>
</protein>
<keyword evidence="1" id="KW-0479">Metal-binding</keyword>
<dbReference type="SUPFAM" id="SSF57850">
    <property type="entry name" value="RING/U-box"/>
    <property type="match status" value="1"/>
</dbReference>
<dbReference type="Gene3D" id="3.30.40.10">
    <property type="entry name" value="Zinc/RING finger domain, C3HC4 (zinc finger)"/>
    <property type="match status" value="1"/>
</dbReference>
<feature type="region of interest" description="Disordered" evidence="5">
    <location>
        <begin position="167"/>
        <end position="213"/>
    </location>
</feature>
<feature type="region of interest" description="Disordered" evidence="5">
    <location>
        <begin position="120"/>
        <end position="141"/>
    </location>
</feature>
<dbReference type="GO" id="GO:0004842">
    <property type="term" value="F:ubiquitin-protein transferase activity"/>
    <property type="evidence" value="ECO:0007669"/>
    <property type="project" value="InterPro"/>
</dbReference>
<keyword evidence="3" id="KW-0862">Zinc</keyword>
<evidence type="ECO:0000313" key="9">
    <source>
        <dbReference type="Proteomes" id="UP000245609"/>
    </source>
</evidence>
<proteinExistence type="predicted"/>
<dbReference type="PROSITE" id="PS50178">
    <property type="entry name" value="ZF_FYVE"/>
    <property type="match status" value="1"/>
</dbReference>
<evidence type="ECO:0008006" key="10">
    <source>
        <dbReference type="Google" id="ProtNLM"/>
    </source>
</evidence>
<keyword evidence="9" id="KW-1185">Reference proteome</keyword>
<dbReference type="EMBL" id="MBFS01000176">
    <property type="protein sequence ID" value="PVV03960.1"/>
    <property type="molecule type" value="Genomic_DNA"/>
</dbReference>
<evidence type="ECO:0000256" key="1">
    <source>
        <dbReference type="ARBA" id="ARBA00022723"/>
    </source>
</evidence>
<evidence type="ECO:0000256" key="4">
    <source>
        <dbReference type="PROSITE-ProRule" id="PRU00175"/>
    </source>
</evidence>
<evidence type="ECO:0000256" key="5">
    <source>
        <dbReference type="SAM" id="MobiDB-lite"/>
    </source>
</evidence>
<organism evidence="8 9">
    <name type="scientific">Smittium megazygosporum</name>
    <dbReference type="NCBI Taxonomy" id="133381"/>
    <lineage>
        <taxon>Eukaryota</taxon>
        <taxon>Fungi</taxon>
        <taxon>Fungi incertae sedis</taxon>
        <taxon>Zoopagomycota</taxon>
        <taxon>Kickxellomycotina</taxon>
        <taxon>Harpellomycetes</taxon>
        <taxon>Harpellales</taxon>
        <taxon>Legeriomycetaceae</taxon>
        <taxon>Smittium</taxon>
    </lineage>
</organism>
<dbReference type="Proteomes" id="UP000245609">
    <property type="component" value="Unassembled WGS sequence"/>
</dbReference>